<protein>
    <submittedName>
        <fullName evidence="2">Uncharacterized protein</fullName>
    </submittedName>
</protein>
<feature type="transmembrane region" description="Helical" evidence="1">
    <location>
        <begin position="161"/>
        <end position="182"/>
    </location>
</feature>
<accession>A0A268NW67</accession>
<sequence length="232" mass="26921">MKETIQAHADVSGNVLKQFVMEAIERDGIEVKETFEAALKQSSWRSYPNHNQETKIVIYVPRFTDWSDTQMALLLAYHLGEIQLKRQRDRLEKQGFKGSFKAYIQQEKPAYLHHKQAWAWVEHFFEENGFLIKEEDLWPMKDHTMPPSLVSHMIQGMKQIAIHWVLLPLILAYGFVAAVWLLALNGVFPFGKVNLDGIDDALFGKLFLASYTIIVLWKTKTSIHISYQRKAC</sequence>
<proteinExistence type="predicted"/>
<keyword evidence="1" id="KW-1133">Transmembrane helix</keyword>
<comment type="caution">
    <text evidence="2">The sequence shown here is derived from an EMBL/GenBank/DDBJ whole genome shotgun (WGS) entry which is preliminary data.</text>
</comment>
<organism evidence="2 3">
    <name type="scientific">Shouchella clausii</name>
    <name type="common">Alkalihalobacillus clausii</name>
    <dbReference type="NCBI Taxonomy" id="79880"/>
    <lineage>
        <taxon>Bacteria</taxon>
        <taxon>Bacillati</taxon>
        <taxon>Bacillota</taxon>
        <taxon>Bacilli</taxon>
        <taxon>Bacillales</taxon>
        <taxon>Bacillaceae</taxon>
        <taxon>Shouchella</taxon>
    </lineage>
</organism>
<evidence type="ECO:0000313" key="3">
    <source>
        <dbReference type="Proteomes" id="UP000216207"/>
    </source>
</evidence>
<feature type="transmembrane region" description="Helical" evidence="1">
    <location>
        <begin position="202"/>
        <end position="219"/>
    </location>
</feature>
<reference evidence="2 3" key="1">
    <citation type="submission" date="2017-07" db="EMBL/GenBank/DDBJ databases">
        <title>Isolation and whole genome analysis of endospore-forming bacteria from heroin.</title>
        <authorList>
            <person name="Kalinowski J."/>
            <person name="Ahrens B."/>
            <person name="Al-Dilaimi A."/>
            <person name="Winkler A."/>
            <person name="Wibberg D."/>
            <person name="Schleenbecker U."/>
            <person name="Ruckert C."/>
            <person name="Wolfel R."/>
            <person name="Grass G."/>
        </authorList>
    </citation>
    <scope>NUCLEOTIDE SEQUENCE [LARGE SCALE GENOMIC DNA]</scope>
    <source>
        <strain evidence="2 3">7539</strain>
    </source>
</reference>
<dbReference type="RefSeq" id="WP_095327007.1">
    <property type="nucleotide sequence ID" value="NZ_NPCC01000029.1"/>
</dbReference>
<dbReference type="EMBL" id="NPCC01000029">
    <property type="protein sequence ID" value="PAE87763.1"/>
    <property type="molecule type" value="Genomic_DNA"/>
</dbReference>
<evidence type="ECO:0000313" key="2">
    <source>
        <dbReference type="EMBL" id="PAE87763.1"/>
    </source>
</evidence>
<dbReference type="AlphaFoldDB" id="A0A268NW67"/>
<keyword evidence="1" id="KW-0812">Transmembrane</keyword>
<evidence type="ECO:0000256" key="1">
    <source>
        <dbReference type="SAM" id="Phobius"/>
    </source>
</evidence>
<name>A0A268NW67_SHOCL</name>
<gene>
    <name evidence="2" type="ORF">CHH72_16675</name>
</gene>
<dbReference type="Proteomes" id="UP000216207">
    <property type="component" value="Unassembled WGS sequence"/>
</dbReference>
<keyword evidence="1" id="KW-0472">Membrane</keyword>